<name>A0A3M7CB10_HORWE</name>
<dbReference type="Pfam" id="PF12937">
    <property type="entry name" value="F-box-like"/>
    <property type="match status" value="1"/>
</dbReference>
<accession>A0A3M7CB10</accession>
<comment type="caution">
    <text evidence="2">The sequence shown here is derived from an EMBL/GenBank/DDBJ whole genome shotgun (WGS) entry which is preliminary data.</text>
</comment>
<sequence length="531" mass="59272">MPTTLIILPADILTLVLSYIRAPSDLRNVSLTCKALYAVAIVPIYRTMTLRLPWVDNRKLLQALVPENVALLHVRHLIVDRFSHCSNENTDDLLMTLQLLANFLPRDTLISLTRQRQLRTRRVDRYTNQWPIRKYGNLANVTTLQFEILSIATAEACGSVIQHTPSLRDLEIRAHLDEYDSGSSEDQMSVHLVDRVFGKFLKRDRRLVLRALQLRGLDLSLASAKLASAIDLSQIESLGLHMCSNMVKFLGQMTPSCTLLRPTLRTLVLIDRPDSLESGSVGNDNSGVAVVDKLLGSFIGLENLVVAAPGQRALMPGFKSLGNHAPTLRLLDIDCLPLPSNANDANVVTASNLRLLLHQCIQLEQIALEMPRLVLTYNEDEIEETLEEFAVALAAAPRLRTFRPNNKLEDRLDIDRDLDTSEVTYAGIDSVLQHWASDFMNLAPKLTAIGLAFGGADFGGVRVDPHYYVRGHQSNPYGRKSIVAMRMELDQVREIEPVSEILETDPYAPGLFRLGYALRLSSIKDASRLKS</sequence>
<reference evidence="2 3" key="1">
    <citation type="journal article" date="2018" name="BMC Genomics">
        <title>Genomic evidence for intraspecific hybridization in a clonal and extremely halotolerant yeast.</title>
        <authorList>
            <person name="Gostincar C."/>
            <person name="Stajich J.E."/>
            <person name="Zupancic J."/>
            <person name="Zalar P."/>
            <person name="Gunde-Cimerman N."/>
        </authorList>
    </citation>
    <scope>NUCLEOTIDE SEQUENCE [LARGE SCALE GENOMIC DNA]</scope>
    <source>
        <strain evidence="2 3">EXF-151</strain>
    </source>
</reference>
<gene>
    <name evidence="2" type="ORF">D0865_07611</name>
</gene>
<dbReference type="SUPFAM" id="SSF81383">
    <property type="entry name" value="F-box domain"/>
    <property type="match status" value="1"/>
</dbReference>
<protein>
    <recommendedName>
        <fullName evidence="1">F-box domain-containing protein</fullName>
    </recommendedName>
</protein>
<feature type="domain" description="F-box" evidence="1">
    <location>
        <begin position="8"/>
        <end position="50"/>
    </location>
</feature>
<dbReference type="InterPro" id="IPR001810">
    <property type="entry name" value="F-box_dom"/>
</dbReference>
<dbReference type="EMBL" id="QWIN01000607">
    <property type="protein sequence ID" value="RMY49223.1"/>
    <property type="molecule type" value="Genomic_DNA"/>
</dbReference>
<dbReference type="OrthoDB" id="5273330at2759"/>
<organism evidence="2 3">
    <name type="scientific">Hortaea werneckii</name>
    <name type="common">Black yeast</name>
    <name type="synonym">Cladosporium werneckii</name>
    <dbReference type="NCBI Taxonomy" id="91943"/>
    <lineage>
        <taxon>Eukaryota</taxon>
        <taxon>Fungi</taxon>
        <taxon>Dikarya</taxon>
        <taxon>Ascomycota</taxon>
        <taxon>Pezizomycotina</taxon>
        <taxon>Dothideomycetes</taxon>
        <taxon>Dothideomycetidae</taxon>
        <taxon>Mycosphaerellales</taxon>
        <taxon>Teratosphaeriaceae</taxon>
        <taxon>Hortaea</taxon>
    </lineage>
</organism>
<dbReference type="AlphaFoldDB" id="A0A3M7CB10"/>
<proteinExistence type="predicted"/>
<dbReference type="InterPro" id="IPR032675">
    <property type="entry name" value="LRR_dom_sf"/>
</dbReference>
<evidence type="ECO:0000313" key="3">
    <source>
        <dbReference type="Proteomes" id="UP000270230"/>
    </source>
</evidence>
<dbReference type="Gene3D" id="3.80.10.10">
    <property type="entry name" value="Ribonuclease Inhibitor"/>
    <property type="match status" value="1"/>
</dbReference>
<dbReference type="Proteomes" id="UP000270230">
    <property type="component" value="Unassembled WGS sequence"/>
</dbReference>
<evidence type="ECO:0000313" key="2">
    <source>
        <dbReference type="EMBL" id="RMY49223.1"/>
    </source>
</evidence>
<dbReference type="Gene3D" id="1.20.1280.50">
    <property type="match status" value="1"/>
</dbReference>
<dbReference type="InterPro" id="IPR036047">
    <property type="entry name" value="F-box-like_dom_sf"/>
</dbReference>
<evidence type="ECO:0000259" key="1">
    <source>
        <dbReference type="Pfam" id="PF12937"/>
    </source>
</evidence>